<keyword evidence="3" id="KW-1185">Reference proteome</keyword>
<evidence type="ECO:0000256" key="1">
    <source>
        <dbReference type="SAM" id="MobiDB-lite"/>
    </source>
</evidence>
<dbReference type="EMBL" id="LGTZ01003581">
    <property type="protein sequence ID" value="OJD09541.1"/>
    <property type="molecule type" value="Genomic_DNA"/>
</dbReference>
<name>A0A1J9Q2Z2_9EURO</name>
<feature type="compositionally biased region" description="Low complexity" evidence="1">
    <location>
        <begin position="1"/>
        <end position="15"/>
    </location>
</feature>
<protein>
    <submittedName>
        <fullName evidence="2">Uncharacterized protein</fullName>
    </submittedName>
</protein>
<accession>A0A1J9Q2Z2</accession>
<comment type="caution">
    <text evidence="2">The sequence shown here is derived from an EMBL/GenBank/DDBJ whole genome shotgun (WGS) entry which is preliminary data.</text>
</comment>
<reference evidence="2 3" key="1">
    <citation type="submission" date="2015-08" db="EMBL/GenBank/DDBJ databases">
        <title>Emmonsia species relationships and genome sequence.</title>
        <authorList>
            <person name="Cuomo C.A."/>
            <person name="Schwartz I.S."/>
            <person name="Kenyon C."/>
            <person name="De Hoog G.S."/>
            <person name="Govender N.P."/>
            <person name="Botha A."/>
            <person name="Moreno L."/>
            <person name="De Vries M."/>
            <person name="Munoz J.F."/>
            <person name="Stielow J.B."/>
        </authorList>
    </citation>
    <scope>NUCLEOTIDE SEQUENCE [LARGE SCALE GENOMIC DNA]</scope>
    <source>
        <strain evidence="2 3">EI222</strain>
    </source>
</reference>
<feature type="non-terminal residue" evidence="2">
    <location>
        <position position="1"/>
    </location>
</feature>
<feature type="region of interest" description="Disordered" evidence="1">
    <location>
        <begin position="1"/>
        <end position="58"/>
    </location>
</feature>
<evidence type="ECO:0000313" key="2">
    <source>
        <dbReference type="EMBL" id="OJD09541.1"/>
    </source>
</evidence>
<proteinExistence type="predicted"/>
<organism evidence="2 3">
    <name type="scientific">Blastomyces percursus</name>
    <dbReference type="NCBI Taxonomy" id="1658174"/>
    <lineage>
        <taxon>Eukaryota</taxon>
        <taxon>Fungi</taxon>
        <taxon>Dikarya</taxon>
        <taxon>Ascomycota</taxon>
        <taxon>Pezizomycotina</taxon>
        <taxon>Eurotiomycetes</taxon>
        <taxon>Eurotiomycetidae</taxon>
        <taxon>Onygenales</taxon>
        <taxon>Ajellomycetaceae</taxon>
        <taxon>Blastomyces</taxon>
    </lineage>
</organism>
<sequence length="58" mass="6462">PTSGNTGYTPGTTPGTHHRALHRVPQNNLHTLQEPITQERPRQRDRVEKSGVTPPRVS</sequence>
<dbReference type="VEuPathDB" id="FungiDB:ACJ73_10241"/>
<dbReference type="AlphaFoldDB" id="A0A1J9Q2Z2"/>
<dbReference type="Proteomes" id="UP000242791">
    <property type="component" value="Unassembled WGS sequence"/>
</dbReference>
<evidence type="ECO:0000313" key="3">
    <source>
        <dbReference type="Proteomes" id="UP000242791"/>
    </source>
</evidence>
<feature type="compositionally biased region" description="Polar residues" evidence="1">
    <location>
        <begin position="25"/>
        <end position="36"/>
    </location>
</feature>
<gene>
    <name evidence="2" type="ORF">ACJ73_10241</name>
</gene>
<feature type="compositionally biased region" description="Basic and acidic residues" evidence="1">
    <location>
        <begin position="37"/>
        <end position="49"/>
    </location>
</feature>